<gene>
    <name evidence="5" type="ORF">ORI27_17215</name>
</gene>
<evidence type="ECO:0000256" key="3">
    <source>
        <dbReference type="PROSITE-ProRule" id="PRU10141"/>
    </source>
</evidence>
<dbReference type="Gene3D" id="1.25.40.10">
    <property type="entry name" value="Tetratricopeptide repeat domain"/>
    <property type="match status" value="1"/>
</dbReference>
<keyword evidence="2 3" id="KW-0067">ATP-binding</keyword>
<dbReference type="InterPro" id="IPR011990">
    <property type="entry name" value="TPR-like_helical_dom_sf"/>
</dbReference>
<dbReference type="SMART" id="SM00220">
    <property type="entry name" value="S_TKc"/>
    <property type="match status" value="1"/>
</dbReference>
<dbReference type="PROSITE" id="PS50011">
    <property type="entry name" value="PROTEIN_KINASE_DOM"/>
    <property type="match status" value="1"/>
</dbReference>
<organism evidence="5 6">
    <name type="scientific">Mycobacterium pinniadriaticum</name>
    <dbReference type="NCBI Taxonomy" id="2994102"/>
    <lineage>
        <taxon>Bacteria</taxon>
        <taxon>Bacillati</taxon>
        <taxon>Actinomycetota</taxon>
        <taxon>Actinomycetes</taxon>
        <taxon>Mycobacteriales</taxon>
        <taxon>Mycobacteriaceae</taxon>
        <taxon>Mycobacterium</taxon>
    </lineage>
</organism>
<dbReference type="Pfam" id="PF25872">
    <property type="entry name" value="HTH_77"/>
    <property type="match status" value="1"/>
</dbReference>
<dbReference type="PRINTS" id="PR00364">
    <property type="entry name" value="DISEASERSIST"/>
</dbReference>
<dbReference type="PROSITE" id="PS00108">
    <property type="entry name" value="PROTEIN_KINASE_ST"/>
    <property type="match status" value="1"/>
</dbReference>
<evidence type="ECO:0000256" key="1">
    <source>
        <dbReference type="ARBA" id="ARBA00022741"/>
    </source>
</evidence>
<evidence type="ECO:0000256" key="2">
    <source>
        <dbReference type="ARBA" id="ARBA00022840"/>
    </source>
</evidence>
<dbReference type="InterPro" id="IPR027417">
    <property type="entry name" value="P-loop_NTPase"/>
</dbReference>
<dbReference type="Pfam" id="PF00931">
    <property type="entry name" value="NB-ARC"/>
    <property type="match status" value="1"/>
</dbReference>
<evidence type="ECO:0000259" key="4">
    <source>
        <dbReference type="PROSITE" id="PS50011"/>
    </source>
</evidence>
<dbReference type="Pfam" id="PF00069">
    <property type="entry name" value="Pkinase"/>
    <property type="match status" value="1"/>
</dbReference>
<keyword evidence="1 3" id="KW-0547">Nucleotide-binding</keyword>
<reference evidence="5 6" key="1">
    <citation type="submission" date="2022-11" db="EMBL/GenBank/DDBJ databases">
        <title>Mycobacterium sp. nov.</title>
        <authorList>
            <person name="Papic B."/>
            <person name="Spicic S."/>
            <person name="Duvnjak S."/>
        </authorList>
    </citation>
    <scope>NUCLEOTIDE SEQUENCE [LARGE SCALE GENOMIC DNA]</scope>
    <source>
        <strain evidence="5 6">CVI_P4</strain>
    </source>
</reference>
<dbReference type="PANTHER" id="PTHR47691">
    <property type="entry name" value="REGULATOR-RELATED"/>
    <property type="match status" value="1"/>
</dbReference>
<dbReference type="PANTHER" id="PTHR47691:SF3">
    <property type="entry name" value="HTH-TYPE TRANSCRIPTIONAL REGULATOR RV0890C-RELATED"/>
    <property type="match status" value="1"/>
</dbReference>
<dbReference type="InterPro" id="IPR017441">
    <property type="entry name" value="Protein_kinase_ATP_BS"/>
</dbReference>
<dbReference type="RefSeq" id="WP_265998186.1">
    <property type="nucleotide sequence ID" value="NZ_JAPJDN010000014.1"/>
</dbReference>
<keyword evidence="6" id="KW-1185">Reference proteome</keyword>
<name>A0ABT3SG02_9MYCO</name>
<dbReference type="Gene3D" id="1.10.510.10">
    <property type="entry name" value="Transferase(Phosphotransferase) domain 1"/>
    <property type="match status" value="1"/>
</dbReference>
<dbReference type="CDD" id="cd14014">
    <property type="entry name" value="STKc_PknB_like"/>
    <property type="match status" value="1"/>
</dbReference>
<dbReference type="PROSITE" id="PS00107">
    <property type="entry name" value="PROTEIN_KINASE_ATP"/>
    <property type="match status" value="1"/>
</dbReference>
<dbReference type="GO" id="GO:0016301">
    <property type="term" value="F:kinase activity"/>
    <property type="evidence" value="ECO:0007669"/>
    <property type="project" value="UniProtKB-KW"/>
</dbReference>
<comment type="caution">
    <text evidence="5">The sequence shown here is derived from an EMBL/GenBank/DDBJ whole genome shotgun (WGS) entry which is preliminary data.</text>
</comment>
<dbReference type="InterPro" id="IPR058852">
    <property type="entry name" value="HTH_77"/>
</dbReference>
<dbReference type="Gene3D" id="3.40.50.300">
    <property type="entry name" value="P-loop containing nucleotide triphosphate hydrolases"/>
    <property type="match status" value="1"/>
</dbReference>
<dbReference type="EMBL" id="JAPJDO010000014">
    <property type="protein sequence ID" value="MCX2938447.1"/>
    <property type="molecule type" value="Genomic_DNA"/>
</dbReference>
<protein>
    <submittedName>
        <fullName evidence="5">Protein kinase</fullName>
    </submittedName>
</protein>
<dbReference type="InterPro" id="IPR008271">
    <property type="entry name" value="Ser/Thr_kinase_AS"/>
</dbReference>
<dbReference type="InterPro" id="IPR011009">
    <property type="entry name" value="Kinase-like_dom_sf"/>
</dbReference>
<dbReference type="Proteomes" id="UP001300745">
    <property type="component" value="Unassembled WGS sequence"/>
</dbReference>
<proteinExistence type="predicted"/>
<feature type="domain" description="Protein kinase" evidence="4">
    <location>
        <begin position="12"/>
        <end position="273"/>
    </location>
</feature>
<evidence type="ECO:0000313" key="6">
    <source>
        <dbReference type="Proteomes" id="UP001300745"/>
    </source>
</evidence>
<dbReference type="InterPro" id="IPR002182">
    <property type="entry name" value="NB-ARC"/>
</dbReference>
<keyword evidence="5" id="KW-0418">Kinase</keyword>
<feature type="binding site" evidence="3">
    <location>
        <position position="41"/>
    </location>
    <ligand>
        <name>ATP</name>
        <dbReference type="ChEBI" id="CHEBI:30616"/>
    </ligand>
</feature>
<dbReference type="InterPro" id="IPR000719">
    <property type="entry name" value="Prot_kinase_dom"/>
</dbReference>
<sequence length="992" mass="108657">MSIEGQLGAAGFDDIDEIGRGGFGIVFRCTEVALGRIVAVKVLTADLQEDRERFLREQRAMAKLTGHPNIVGVLEVGETAGDHPYLVMQYHAQGSLEDRIKRLGLLPLDEALRVGVKMAGALESAHRLGILHRDVKPANILLTAYGQPALSDFGIAHIAGGFQTAAGNISGSPAFIAPEILAGDPPNQASDVYGLGASLFAMLTGHAAFERHADEQIVAQFLRIAGDPVPDLRDRGVPADVAAVVEKAMSRNPADRPSVVALGEELQRVQAAYGFPVDEMALRDGDQDSADGHRADKQPARARRVHGSLPAEITSFIGRDVELGQLARLLASSRMVTLIGLGGVGKTRLARRAAAQAQAQGDFPDGVRMIEMGELRDGSLLVDVVAAGLGLRDEAARPLHDVLVDFLAPRRLLLVLDNCEQLVADVARLTEELLRECPHLRVLATSRERLGVYGEAVEVVAPLAFPDIERIPRIDSLGEFDAIALFCERAAAAVQEFHLTEDNKTMVAGIVSRLEGLPLAIELAAARLRAMSLDQLLERLADRYRVLTHGSRGAPRRQQALSWTVAWSYDLCTPAEQRLWGRLSVFAGVFELEAAQYVCGADVDEDEFLDLVTALVDKSILIRTESNNVVRFRLLETLREYGRFQIEQNADYRDLRLRHAEWYQRLARDAFDGWFSPRQLDWLDRIRREMPNIREALEFSLSEDGTTALGTAAALQPFWLCRGMLREARHWTDRALDRAPREPTRDRVQALFSSALIMPLYGDLSGGAARAAEARALVEKTDDPVAHAGVSMADGIEAIMRGDFHSATTHLEEALKASDDPNMQVNAMLLLGWALEFAGDTRRALSWQEKALALATSRGEKIYRSYALWELGIRWLQHGRTGQAEELLQEGLRFAQQIDDQRNAAGCLEGLAWIAARREELRAATVMMGAADALARAVGSVAVPLPRLQDLHADCERRAREALGCDEFTGAHNEGGAMSLDEAVTYALDGHI</sequence>
<accession>A0ABT3SG02</accession>
<dbReference type="SUPFAM" id="SSF48452">
    <property type="entry name" value="TPR-like"/>
    <property type="match status" value="1"/>
</dbReference>
<dbReference type="SUPFAM" id="SSF56112">
    <property type="entry name" value="Protein kinase-like (PK-like)"/>
    <property type="match status" value="1"/>
</dbReference>
<keyword evidence="5" id="KW-0808">Transferase</keyword>
<evidence type="ECO:0000313" key="5">
    <source>
        <dbReference type="EMBL" id="MCX2938447.1"/>
    </source>
</evidence>
<dbReference type="SUPFAM" id="SSF52540">
    <property type="entry name" value="P-loop containing nucleoside triphosphate hydrolases"/>
    <property type="match status" value="1"/>
</dbReference>